<evidence type="ECO:0000256" key="7">
    <source>
        <dbReference type="ARBA" id="ARBA00070669"/>
    </source>
</evidence>
<dbReference type="GO" id="GO:0016491">
    <property type="term" value="F:oxidoreductase activity"/>
    <property type="evidence" value="ECO:0007669"/>
    <property type="project" value="UniProtKB-KW"/>
</dbReference>
<comment type="similarity">
    <text evidence="1">Belongs to the ornithine cyclodeaminase/mu-crystallin family.</text>
</comment>
<comment type="catalytic activity">
    <reaction evidence="4">
        <text>L-proline + NAD(+) = 1-pyrroline-2-carboxylate + NADH + H(+)</text>
        <dbReference type="Rhea" id="RHEA:20321"/>
        <dbReference type="ChEBI" id="CHEBI:15378"/>
        <dbReference type="ChEBI" id="CHEBI:39785"/>
        <dbReference type="ChEBI" id="CHEBI:57540"/>
        <dbReference type="ChEBI" id="CHEBI:57945"/>
        <dbReference type="ChEBI" id="CHEBI:60039"/>
        <dbReference type="EC" id="1.5.1.49"/>
    </reaction>
</comment>
<evidence type="ECO:0000256" key="1">
    <source>
        <dbReference type="ARBA" id="ARBA00008903"/>
    </source>
</evidence>
<dbReference type="PANTHER" id="PTHR13812:SF19">
    <property type="entry name" value="KETIMINE REDUCTASE MU-CRYSTALLIN"/>
    <property type="match status" value="1"/>
</dbReference>
<dbReference type="Gene3D" id="3.40.50.720">
    <property type="entry name" value="NAD(P)-binding Rossmann-like Domain"/>
    <property type="match status" value="1"/>
</dbReference>
<dbReference type="RefSeq" id="WP_097653044.1">
    <property type="nucleotide sequence ID" value="NZ_LYXE01000090.1"/>
</dbReference>
<keyword evidence="2" id="KW-0560">Oxidoreductase</keyword>
<reference evidence="9 10" key="1">
    <citation type="submission" date="2016-05" db="EMBL/GenBank/DDBJ databases">
        <authorList>
            <person name="Lavstsen T."/>
            <person name="Jespersen J.S."/>
        </authorList>
    </citation>
    <scope>NUCLEOTIDE SEQUENCE [LARGE SCALE GENOMIC DNA]</scope>
    <source>
        <strain evidence="9 10">B7-9</strain>
    </source>
</reference>
<dbReference type="Pfam" id="PF02423">
    <property type="entry name" value="OCD_Mu_crystall"/>
    <property type="match status" value="1"/>
</dbReference>
<name>A0A2H3KXG4_9CHLR</name>
<evidence type="ECO:0000313" key="9">
    <source>
        <dbReference type="EMBL" id="PDV98678.1"/>
    </source>
</evidence>
<dbReference type="Gene3D" id="3.30.1780.10">
    <property type="entry name" value="ornithine cyclodeaminase, domain 1"/>
    <property type="match status" value="1"/>
</dbReference>
<dbReference type="EMBL" id="LYXE01000090">
    <property type="protein sequence ID" value="PDV98678.1"/>
    <property type="molecule type" value="Genomic_DNA"/>
</dbReference>
<gene>
    <name evidence="9" type="ORF">A9Q02_01665</name>
</gene>
<evidence type="ECO:0000256" key="4">
    <source>
        <dbReference type="ARBA" id="ARBA00050354"/>
    </source>
</evidence>
<keyword evidence="10" id="KW-1185">Reference proteome</keyword>
<accession>A0A2H3KXG4</accession>
<proteinExistence type="inferred from homology"/>
<dbReference type="GO" id="GO:0019752">
    <property type="term" value="P:carboxylic acid metabolic process"/>
    <property type="evidence" value="ECO:0007669"/>
    <property type="project" value="UniProtKB-ARBA"/>
</dbReference>
<evidence type="ECO:0000256" key="8">
    <source>
        <dbReference type="ARBA" id="ARBA00078572"/>
    </source>
</evidence>
<dbReference type="Proteomes" id="UP000220922">
    <property type="component" value="Unassembled WGS sequence"/>
</dbReference>
<protein>
    <recommendedName>
        <fullName evidence="7">Delta(1)-pyrroline-2-carboxylate reductase</fullName>
        <ecNumber evidence="6">1.5.1.49</ecNumber>
    </recommendedName>
    <alternativeName>
        <fullName evidence="8">Proline ketimine reductase</fullName>
    </alternativeName>
</protein>
<keyword evidence="3" id="KW-0520">NAD</keyword>
<dbReference type="AlphaFoldDB" id="A0A2H3KXG4"/>
<evidence type="ECO:0000256" key="3">
    <source>
        <dbReference type="ARBA" id="ARBA00023027"/>
    </source>
</evidence>
<organism evidence="9 10">
    <name type="scientific">Candidatus Chloroploca asiatica</name>
    <dbReference type="NCBI Taxonomy" id="1506545"/>
    <lineage>
        <taxon>Bacteria</taxon>
        <taxon>Bacillati</taxon>
        <taxon>Chloroflexota</taxon>
        <taxon>Chloroflexia</taxon>
        <taxon>Chloroflexales</taxon>
        <taxon>Chloroflexineae</taxon>
        <taxon>Oscillochloridaceae</taxon>
        <taxon>Candidatus Chloroploca</taxon>
    </lineage>
</organism>
<sequence length="330" mass="34858">MRILSAADVQAAVSMPEAINAVESAFVQLSAGHAEVPIRTHVDTPAYQATSLFMPARLDHATHAALGMKVVSIFPQNANHSAPTIYALVTLLDPATGRPVALLDGTYLTALRTGAASGVATRHLARADAHVLALFGAGAQALPQALAVWNERPLERIWLVNRRRERGEALARLMHEAGITCELQLASTADEALAEAELVCTATSATDPLFADTALRKGVHINAIGAYRPTMAEIPLATVARARVVVDQHQAAWAEAGELVRARDAGLITPEHIVGELGAVAAGIVVGRTTDEEVTLFKSVGNAVQDLAVAHLAWQRACELNLGVEVALME</sequence>
<evidence type="ECO:0000256" key="2">
    <source>
        <dbReference type="ARBA" id="ARBA00023002"/>
    </source>
</evidence>
<dbReference type="SUPFAM" id="SSF51735">
    <property type="entry name" value="NAD(P)-binding Rossmann-fold domains"/>
    <property type="match status" value="1"/>
</dbReference>
<dbReference type="FunFam" id="3.40.50.720:FF:000311">
    <property type="entry name" value="Ornithine cyclodeaminase"/>
    <property type="match status" value="1"/>
</dbReference>
<dbReference type="GO" id="GO:0005737">
    <property type="term" value="C:cytoplasm"/>
    <property type="evidence" value="ECO:0007669"/>
    <property type="project" value="TreeGrafter"/>
</dbReference>
<comment type="caution">
    <text evidence="9">The sequence shown here is derived from an EMBL/GenBank/DDBJ whole genome shotgun (WGS) entry which is preliminary data.</text>
</comment>
<dbReference type="FunFam" id="3.30.1780.10:FF:000002">
    <property type="entry name" value="Ornithine cyclodeaminase"/>
    <property type="match status" value="1"/>
</dbReference>
<dbReference type="InterPro" id="IPR036291">
    <property type="entry name" value="NAD(P)-bd_dom_sf"/>
</dbReference>
<dbReference type="PANTHER" id="PTHR13812">
    <property type="entry name" value="KETIMINE REDUCTASE MU-CRYSTALLIN"/>
    <property type="match status" value="1"/>
</dbReference>
<dbReference type="OrthoDB" id="9792005at2"/>
<dbReference type="InterPro" id="IPR003462">
    <property type="entry name" value="ODC_Mu_crystall"/>
</dbReference>
<dbReference type="InterPro" id="IPR023401">
    <property type="entry name" value="ODC_N"/>
</dbReference>
<dbReference type="EC" id="1.5.1.49" evidence="6"/>
<evidence type="ECO:0000256" key="6">
    <source>
        <dbReference type="ARBA" id="ARBA00067080"/>
    </source>
</evidence>
<dbReference type="PIRSF" id="PIRSF001439">
    <property type="entry name" value="CryM"/>
    <property type="match status" value="1"/>
</dbReference>
<evidence type="ECO:0000256" key="5">
    <source>
        <dbReference type="ARBA" id="ARBA00052703"/>
    </source>
</evidence>
<comment type="catalytic activity">
    <reaction evidence="5">
        <text>L-proline + NADP(+) = 1-pyrroline-2-carboxylate + NADPH + H(+)</text>
        <dbReference type="Rhea" id="RHEA:20317"/>
        <dbReference type="ChEBI" id="CHEBI:15378"/>
        <dbReference type="ChEBI" id="CHEBI:39785"/>
        <dbReference type="ChEBI" id="CHEBI:57783"/>
        <dbReference type="ChEBI" id="CHEBI:58349"/>
        <dbReference type="ChEBI" id="CHEBI:60039"/>
        <dbReference type="EC" id="1.5.1.49"/>
    </reaction>
</comment>
<evidence type="ECO:0000313" key="10">
    <source>
        <dbReference type="Proteomes" id="UP000220922"/>
    </source>
</evidence>